<dbReference type="CDD" id="cd06222">
    <property type="entry name" value="RNase_H_like"/>
    <property type="match status" value="1"/>
</dbReference>
<protein>
    <recommendedName>
        <fullName evidence="1">RNase H type-1 domain-containing protein</fullName>
    </recommendedName>
</protein>
<dbReference type="InterPro" id="IPR036397">
    <property type="entry name" value="RNaseH_sf"/>
</dbReference>
<dbReference type="InterPro" id="IPR044730">
    <property type="entry name" value="RNase_H-like_dom_plant"/>
</dbReference>
<dbReference type="GO" id="GO:0003676">
    <property type="term" value="F:nucleic acid binding"/>
    <property type="evidence" value="ECO:0007669"/>
    <property type="project" value="InterPro"/>
</dbReference>
<evidence type="ECO:0000313" key="3">
    <source>
        <dbReference type="Proteomes" id="UP001459277"/>
    </source>
</evidence>
<dbReference type="PANTHER" id="PTHR47074:SF11">
    <property type="entry name" value="REVERSE TRANSCRIPTASE-LIKE PROTEIN"/>
    <property type="match status" value="1"/>
</dbReference>
<comment type="caution">
    <text evidence="2">The sequence shown here is derived from an EMBL/GenBank/DDBJ whole genome shotgun (WGS) entry which is preliminary data.</text>
</comment>
<evidence type="ECO:0000259" key="1">
    <source>
        <dbReference type="Pfam" id="PF13456"/>
    </source>
</evidence>
<feature type="domain" description="RNase H type-1" evidence="1">
    <location>
        <begin position="81"/>
        <end position="160"/>
    </location>
</feature>
<dbReference type="Proteomes" id="UP001459277">
    <property type="component" value="Unassembled WGS sequence"/>
</dbReference>
<dbReference type="Pfam" id="PF13456">
    <property type="entry name" value="RVT_3"/>
    <property type="match status" value="1"/>
</dbReference>
<reference evidence="2 3" key="1">
    <citation type="submission" date="2024-01" db="EMBL/GenBank/DDBJ databases">
        <title>A telomere-to-telomere, gap-free genome of sweet tea (Lithocarpus litseifolius).</title>
        <authorList>
            <person name="Zhou J."/>
        </authorList>
    </citation>
    <scope>NUCLEOTIDE SEQUENCE [LARGE SCALE GENOMIC DNA]</scope>
    <source>
        <strain evidence="2">Zhou-2022a</strain>
        <tissue evidence="2">Leaf</tissue>
    </source>
</reference>
<gene>
    <name evidence="2" type="ORF">SO802_027965</name>
</gene>
<dbReference type="InterPro" id="IPR002156">
    <property type="entry name" value="RNaseH_domain"/>
</dbReference>
<dbReference type="InterPro" id="IPR052929">
    <property type="entry name" value="RNase_H-like_EbsB-rel"/>
</dbReference>
<dbReference type="AlphaFoldDB" id="A0AAW2BP69"/>
<dbReference type="Gene3D" id="3.30.420.10">
    <property type="entry name" value="Ribonuclease H-like superfamily/Ribonuclease H"/>
    <property type="match status" value="1"/>
</dbReference>
<dbReference type="PANTHER" id="PTHR47074">
    <property type="entry name" value="BNAC02G40300D PROTEIN"/>
    <property type="match status" value="1"/>
</dbReference>
<evidence type="ECO:0000313" key="2">
    <source>
        <dbReference type="EMBL" id="KAK9987726.1"/>
    </source>
</evidence>
<dbReference type="InterPro" id="IPR012337">
    <property type="entry name" value="RNaseH-like_sf"/>
</dbReference>
<dbReference type="SUPFAM" id="SSF53098">
    <property type="entry name" value="Ribonuclease H-like"/>
    <property type="match status" value="1"/>
</dbReference>
<organism evidence="2 3">
    <name type="scientific">Lithocarpus litseifolius</name>
    <dbReference type="NCBI Taxonomy" id="425828"/>
    <lineage>
        <taxon>Eukaryota</taxon>
        <taxon>Viridiplantae</taxon>
        <taxon>Streptophyta</taxon>
        <taxon>Embryophyta</taxon>
        <taxon>Tracheophyta</taxon>
        <taxon>Spermatophyta</taxon>
        <taxon>Magnoliopsida</taxon>
        <taxon>eudicotyledons</taxon>
        <taxon>Gunneridae</taxon>
        <taxon>Pentapetalae</taxon>
        <taxon>rosids</taxon>
        <taxon>fabids</taxon>
        <taxon>Fagales</taxon>
        <taxon>Fagaceae</taxon>
        <taxon>Lithocarpus</taxon>
    </lineage>
</organism>
<dbReference type="GO" id="GO:0004523">
    <property type="term" value="F:RNA-DNA hybrid ribonuclease activity"/>
    <property type="evidence" value="ECO:0007669"/>
    <property type="project" value="InterPro"/>
</dbReference>
<keyword evidence="3" id="KW-1185">Reference proteome</keyword>
<proteinExistence type="predicted"/>
<name>A0AAW2BP69_9ROSI</name>
<dbReference type="EMBL" id="JAZDWU010000010">
    <property type="protein sequence ID" value="KAK9987726.1"/>
    <property type="molecule type" value="Genomic_DNA"/>
</dbReference>
<accession>A0AAW2BP69</accession>
<sequence length="197" mass="21549">MTDRVEEDKLVQIVTIAWALWCNRNKVRNGRKRKTGMEITRWAATYPAKYTAATESTSFPRQTLELRSLWTPPAAPSFKVNVDGAVFSSQGAVGIGVLIRDDEGRVEGALSKKIMAPLGAVEAEAKAFEAGILFAKDIGIQEFILKGDSTIIYKALCDTSSPPTTVKPVITGMHALEEIPCVIEQAFIHDVIAFSHN</sequence>